<reference evidence="1 2" key="1">
    <citation type="journal article" date="2012" name="Stand. Genomic Sci.">
        <title>Genome sequence of the orange-pigmented seawater bacterium Owenweeksia hongkongensis type strain (UST20020801(T)).</title>
        <authorList>
            <person name="Riedel T."/>
            <person name="Held B."/>
            <person name="Nolan M."/>
            <person name="Lucas S."/>
            <person name="Lapidus A."/>
            <person name="Tice H."/>
            <person name="Del Rio T.G."/>
            <person name="Cheng J.F."/>
            <person name="Han C."/>
            <person name="Tapia R."/>
            <person name="Goodwin L.A."/>
            <person name="Pitluck S."/>
            <person name="Liolios K."/>
            <person name="Mavromatis K."/>
            <person name="Pagani I."/>
            <person name="Ivanova N."/>
            <person name="Mikhailova N."/>
            <person name="Pati A."/>
            <person name="Chen A."/>
            <person name="Palaniappan K."/>
            <person name="Rohde M."/>
            <person name="Tindall B.J."/>
            <person name="Detter J.C."/>
            <person name="Goker M."/>
            <person name="Woyke T."/>
            <person name="Bristow J."/>
            <person name="Eisen J.A."/>
            <person name="Markowitz V."/>
            <person name="Hugenholtz P."/>
            <person name="Klenk H.P."/>
            <person name="Kyrpides N.C."/>
        </authorList>
    </citation>
    <scope>NUCLEOTIDE SEQUENCE</scope>
    <source>
        <strain evidence="2">DSM 17368 / JCM 12287 / NRRL B-23963</strain>
    </source>
</reference>
<dbReference type="AlphaFoldDB" id="G8R167"/>
<dbReference type="KEGG" id="oho:Oweho_1802"/>
<dbReference type="Proteomes" id="UP000005631">
    <property type="component" value="Chromosome"/>
</dbReference>
<gene>
    <name evidence="1" type="ordered locus">Oweho_1802</name>
</gene>
<proteinExistence type="predicted"/>
<dbReference type="RefSeq" id="WP_014202138.1">
    <property type="nucleotide sequence ID" value="NC_016599.1"/>
</dbReference>
<name>G8R167_OWEHD</name>
<dbReference type="EMBL" id="CP003156">
    <property type="protein sequence ID" value="AEV32782.1"/>
    <property type="molecule type" value="Genomic_DNA"/>
</dbReference>
<organism evidence="1 2">
    <name type="scientific">Owenweeksia hongkongensis (strain DSM 17368 / CIP 108786 / JCM 12287 / NRRL B-23963 / UST20020801)</name>
    <dbReference type="NCBI Taxonomy" id="926562"/>
    <lineage>
        <taxon>Bacteria</taxon>
        <taxon>Pseudomonadati</taxon>
        <taxon>Bacteroidota</taxon>
        <taxon>Flavobacteriia</taxon>
        <taxon>Flavobacteriales</taxon>
        <taxon>Owenweeksiaceae</taxon>
        <taxon>Owenweeksia</taxon>
    </lineage>
</organism>
<accession>G8R167</accession>
<protein>
    <submittedName>
        <fullName evidence="1">Uncharacterized protein</fullName>
    </submittedName>
</protein>
<sequence>MNTFVNISESLVRPEALSYFMVREFAFDQSKQRAVEDFMQTRYFCWQEEFRNEVEITNDNGRHYVDWNFHGFYDIKKMKQEHFVKVGALEFVQRFMTFIELQIGADPKLPEIEILLKDLVDIKSQFYIISGLSKDIHHEWTVYEFFISGFKINPDKKLLTAIEFGLD</sequence>
<evidence type="ECO:0000313" key="1">
    <source>
        <dbReference type="EMBL" id="AEV32782.1"/>
    </source>
</evidence>
<evidence type="ECO:0000313" key="2">
    <source>
        <dbReference type="Proteomes" id="UP000005631"/>
    </source>
</evidence>
<keyword evidence="2" id="KW-1185">Reference proteome</keyword>
<dbReference type="HOGENOM" id="CLU_1592933_0_0_10"/>